<accession>A0AAD7JGV1</accession>
<comment type="caution">
    <text evidence="1">The sequence shown here is derived from an EMBL/GenBank/DDBJ whole genome shotgun (WGS) entry which is preliminary data.</text>
</comment>
<dbReference type="AlphaFoldDB" id="A0AAD7JGV1"/>
<proteinExistence type="predicted"/>
<sequence length="452" mass="50821">MATSHSDASATVPVSLQSQPQQASAILSFPDELLVEIAAAAVQEERSPADEFRAELALSHLSHRFRDIMIGAPTLWTVIKTKPLVDGSVELLKLYLERSRACKIWVTLHEPGATYYPHQLIAADLSHILPHVNRIWRLRIECGSQNSMSAVLAVFRNVAAPALEHLEISHCGRWIDNLTMDIFSSGAPMLTSFKLNCGAKFPVLPWTAHLTHLNLCSGDFWTSNMVILRQCLSLVHLSLNLTPIMHPVNIPSLESLTIMLPNSHNNRNDHLRETFTHWDMPALSNLVIQCTHGNQTWVLLNSTRNLHLSFPALTSLSFVSYAPCDCADDEDDDRVFPPTFQSISSSSLLQLSPILSSLTLINQCFTINILSEVLGRNSQPWPLLKTVSIHPQSRKSRDVYRTLQQVVRSRRLHHLALPLLRLSRPLFSEKYWEENGVNVELFGPTEFLDAFD</sequence>
<evidence type="ECO:0000313" key="2">
    <source>
        <dbReference type="Proteomes" id="UP001215280"/>
    </source>
</evidence>
<reference evidence="1" key="1">
    <citation type="submission" date="2023-03" db="EMBL/GenBank/DDBJ databases">
        <title>Massive genome expansion in bonnet fungi (Mycena s.s.) driven by repeated elements and novel gene families across ecological guilds.</title>
        <authorList>
            <consortium name="Lawrence Berkeley National Laboratory"/>
            <person name="Harder C.B."/>
            <person name="Miyauchi S."/>
            <person name="Viragh M."/>
            <person name="Kuo A."/>
            <person name="Thoen E."/>
            <person name="Andreopoulos B."/>
            <person name="Lu D."/>
            <person name="Skrede I."/>
            <person name="Drula E."/>
            <person name="Henrissat B."/>
            <person name="Morin E."/>
            <person name="Kohler A."/>
            <person name="Barry K."/>
            <person name="LaButti K."/>
            <person name="Morin E."/>
            <person name="Salamov A."/>
            <person name="Lipzen A."/>
            <person name="Mereny Z."/>
            <person name="Hegedus B."/>
            <person name="Baldrian P."/>
            <person name="Stursova M."/>
            <person name="Weitz H."/>
            <person name="Taylor A."/>
            <person name="Grigoriev I.V."/>
            <person name="Nagy L.G."/>
            <person name="Martin F."/>
            <person name="Kauserud H."/>
        </authorList>
    </citation>
    <scope>NUCLEOTIDE SEQUENCE</scope>
    <source>
        <strain evidence="1">CBHHK188m</strain>
    </source>
</reference>
<organism evidence="1 2">
    <name type="scientific">Mycena maculata</name>
    <dbReference type="NCBI Taxonomy" id="230809"/>
    <lineage>
        <taxon>Eukaryota</taxon>
        <taxon>Fungi</taxon>
        <taxon>Dikarya</taxon>
        <taxon>Basidiomycota</taxon>
        <taxon>Agaricomycotina</taxon>
        <taxon>Agaricomycetes</taxon>
        <taxon>Agaricomycetidae</taxon>
        <taxon>Agaricales</taxon>
        <taxon>Marasmiineae</taxon>
        <taxon>Mycenaceae</taxon>
        <taxon>Mycena</taxon>
    </lineage>
</organism>
<evidence type="ECO:0008006" key="3">
    <source>
        <dbReference type="Google" id="ProtNLM"/>
    </source>
</evidence>
<dbReference type="EMBL" id="JARJLG010000037">
    <property type="protein sequence ID" value="KAJ7764544.1"/>
    <property type="molecule type" value="Genomic_DNA"/>
</dbReference>
<keyword evidence="2" id="KW-1185">Reference proteome</keyword>
<protein>
    <recommendedName>
        <fullName evidence="3">F-box domain-containing protein</fullName>
    </recommendedName>
</protein>
<gene>
    <name evidence="1" type="ORF">DFH07DRAFT_377259</name>
</gene>
<name>A0AAD7JGV1_9AGAR</name>
<evidence type="ECO:0000313" key="1">
    <source>
        <dbReference type="EMBL" id="KAJ7764544.1"/>
    </source>
</evidence>
<dbReference type="Proteomes" id="UP001215280">
    <property type="component" value="Unassembled WGS sequence"/>
</dbReference>